<dbReference type="InterPro" id="IPR008258">
    <property type="entry name" value="Transglycosylase_SLT_dom_1"/>
</dbReference>
<dbReference type="CDD" id="cd13401">
    <property type="entry name" value="Slt70-like"/>
    <property type="match status" value="1"/>
</dbReference>
<proteinExistence type="inferred from homology"/>
<keyword evidence="3" id="KW-0732">Signal</keyword>
<evidence type="ECO:0000256" key="2">
    <source>
        <dbReference type="ARBA" id="ARBA00009387"/>
    </source>
</evidence>
<dbReference type="InterPro" id="IPR000189">
    <property type="entry name" value="Transglyc_AS"/>
</dbReference>
<dbReference type="OrthoDB" id="9815002at2"/>
<dbReference type="PANTHER" id="PTHR37423">
    <property type="entry name" value="SOLUBLE LYTIC MUREIN TRANSGLYCOSYLASE-RELATED"/>
    <property type="match status" value="1"/>
</dbReference>
<dbReference type="Proteomes" id="UP000324065">
    <property type="component" value="Unassembled WGS sequence"/>
</dbReference>
<dbReference type="Gene3D" id="1.10.530.10">
    <property type="match status" value="1"/>
</dbReference>
<dbReference type="GO" id="GO:0042597">
    <property type="term" value="C:periplasmic space"/>
    <property type="evidence" value="ECO:0007669"/>
    <property type="project" value="InterPro"/>
</dbReference>
<evidence type="ECO:0000313" key="5">
    <source>
        <dbReference type="EMBL" id="KAA5606711.1"/>
    </source>
</evidence>
<dbReference type="GO" id="GO:0004553">
    <property type="term" value="F:hydrolase activity, hydrolyzing O-glycosyl compounds"/>
    <property type="evidence" value="ECO:0007669"/>
    <property type="project" value="InterPro"/>
</dbReference>
<dbReference type="GO" id="GO:0008933">
    <property type="term" value="F:peptidoglycan lytic transglycosylase activity"/>
    <property type="evidence" value="ECO:0007669"/>
    <property type="project" value="InterPro"/>
</dbReference>
<dbReference type="SUPFAM" id="SSF53955">
    <property type="entry name" value="Lysozyme-like"/>
    <property type="match status" value="1"/>
</dbReference>
<comment type="similarity">
    <text evidence="1">Belongs to the transglycosylase Slt family.</text>
</comment>
<feature type="domain" description="Transglycosylase SLT" evidence="4">
    <location>
        <begin position="524"/>
        <end position="624"/>
    </location>
</feature>
<evidence type="ECO:0000259" key="4">
    <source>
        <dbReference type="Pfam" id="PF01464"/>
    </source>
</evidence>
<reference evidence="5 6" key="1">
    <citation type="submission" date="2019-09" db="EMBL/GenBank/DDBJ databases">
        <title>Genome sequence of Roseospira marina, one of the more divergent members of the non-sulfur purple photosynthetic bacterial family, the Rhodospirillaceae.</title>
        <authorList>
            <person name="Meyer T."/>
            <person name="Kyndt J."/>
        </authorList>
    </citation>
    <scope>NUCLEOTIDE SEQUENCE [LARGE SCALE GENOMIC DNA]</scope>
    <source>
        <strain evidence="5 6">DSM 15113</strain>
    </source>
</reference>
<dbReference type="InterPro" id="IPR023346">
    <property type="entry name" value="Lysozyme-like_dom_sf"/>
</dbReference>
<dbReference type="SUPFAM" id="SSF48435">
    <property type="entry name" value="Bacterial muramidases"/>
    <property type="match status" value="1"/>
</dbReference>
<keyword evidence="6" id="KW-1185">Reference proteome</keyword>
<dbReference type="GO" id="GO:0000270">
    <property type="term" value="P:peptidoglycan metabolic process"/>
    <property type="evidence" value="ECO:0007669"/>
    <property type="project" value="InterPro"/>
</dbReference>
<dbReference type="InterPro" id="IPR008939">
    <property type="entry name" value="Lytic_TGlycosylase_superhlx_U"/>
</dbReference>
<dbReference type="RefSeq" id="WP_150061312.1">
    <property type="nucleotide sequence ID" value="NZ_JACHII010000005.1"/>
</dbReference>
<dbReference type="Pfam" id="PF01464">
    <property type="entry name" value="SLT"/>
    <property type="match status" value="1"/>
</dbReference>
<dbReference type="AlphaFoldDB" id="A0A5M6IEJ7"/>
<dbReference type="Gene3D" id="1.25.20.10">
    <property type="entry name" value="Bacterial muramidases"/>
    <property type="match status" value="1"/>
</dbReference>
<comment type="caution">
    <text evidence="5">The sequence shown here is derived from an EMBL/GenBank/DDBJ whole genome shotgun (WGS) entry which is preliminary data.</text>
</comment>
<accession>A0A5M6IEJ7</accession>
<dbReference type="PANTHER" id="PTHR37423:SF2">
    <property type="entry name" value="MEMBRANE-BOUND LYTIC MUREIN TRANSGLYCOSYLASE C"/>
    <property type="match status" value="1"/>
</dbReference>
<gene>
    <name evidence="5" type="ORF">F1188_05105</name>
</gene>
<sequence>MASRWTIAATRPARRRGTPAILFAACVAVSLAAVGPLRPGPALAQIPPYSGPFGAALEALQDRDYDTALALAGRLGDPVARKVVEWARLKDGLGSFAAISGFLEANPGWPHSYALRRSAERALTGLEDPRRVIAWFKRYPPLTTDGRVAHARALSAAGQHDAARDAARDAWIHGHFTHTEAVAFLDVFRGSLRPRDHNERLSELLWDQSVDEARRLMPLVDDGHQRLAEARIRLMTNAAGVDAAIDRVPRSLRDDPGLVYDRLVWRRKRDLYDRAVELLSHPSANLGRPDAWAYERAYLGREALQRGHVTRAYEIFANHGQDRGVGFATGEWMAGWILLRFLREPAKALPHFETMHAGVSYPQSLSRAAYWAGRAASALGQRDRARDWYRKAAQHAETFYGQLAVEALGERLGDHLDARPPVTDADRARFAADERVHVIELMDQAGFIDAALPFILALNDDDATPGFRLLAADAVARTDRPDMAVFFARRAALAGTMLPQAGYPLPPDVLTGVKQAPVAGDRPEPALLLGLIRQESNFNAEAVSRAGARGLMQLMPSTAQRMAQRLGESSSPLRLVTDPGHNARLGTAYFASLLDDFRGSYVLAIAGYNAGPQRSVQWMRENGDPRRMDVEQVIDWIEMIPFSETRNYVQRVLEGAQVYRHRLGEASADATLARDLQR</sequence>
<organism evidence="5 6">
    <name type="scientific">Roseospira marina</name>
    <dbReference type="NCBI Taxonomy" id="140057"/>
    <lineage>
        <taxon>Bacteria</taxon>
        <taxon>Pseudomonadati</taxon>
        <taxon>Pseudomonadota</taxon>
        <taxon>Alphaproteobacteria</taxon>
        <taxon>Rhodospirillales</taxon>
        <taxon>Rhodospirillaceae</taxon>
        <taxon>Roseospira</taxon>
    </lineage>
</organism>
<dbReference type="GO" id="GO:0016020">
    <property type="term" value="C:membrane"/>
    <property type="evidence" value="ECO:0007669"/>
    <property type="project" value="InterPro"/>
</dbReference>
<evidence type="ECO:0000313" key="6">
    <source>
        <dbReference type="Proteomes" id="UP000324065"/>
    </source>
</evidence>
<evidence type="ECO:0000256" key="3">
    <source>
        <dbReference type="ARBA" id="ARBA00022729"/>
    </source>
</evidence>
<dbReference type="PROSITE" id="PS00922">
    <property type="entry name" value="TRANSGLYCOSYLASE"/>
    <property type="match status" value="1"/>
</dbReference>
<name>A0A5M6IEJ7_9PROT</name>
<evidence type="ECO:0000256" key="1">
    <source>
        <dbReference type="ARBA" id="ARBA00007734"/>
    </source>
</evidence>
<comment type="similarity">
    <text evidence="2">Belongs to the virb1 family.</text>
</comment>
<protein>
    <submittedName>
        <fullName evidence="5">Lytic transglycosylase domain-containing protein</fullName>
    </submittedName>
</protein>
<dbReference type="EMBL" id="VWPJ01000003">
    <property type="protein sequence ID" value="KAA5606711.1"/>
    <property type="molecule type" value="Genomic_DNA"/>
</dbReference>